<accession>A0ABS6FI29</accession>
<dbReference type="InterPro" id="IPR002736">
    <property type="entry name" value="CitG"/>
</dbReference>
<keyword evidence="5" id="KW-0067">ATP-binding</keyword>
<comment type="caution">
    <text evidence="6">The sequence shown here is derived from an EMBL/GenBank/DDBJ whole genome shotgun (WGS) entry which is preliminary data.</text>
</comment>
<dbReference type="PANTHER" id="PTHR30201">
    <property type="entry name" value="TRIPHOSPHORIBOSYL-DEPHOSPHO-COA SYNTHASE"/>
    <property type="match status" value="1"/>
</dbReference>
<organism evidence="6 7">
    <name type="scientific">Peptoniphilus ovalis</name>
    <dbReference type="NCBI Taxonomy" id="2841503"/>
    <lineage>
        <taxon>Bacteria</taxon>
        <taxon>Bacillati</taxon>
        <taxon>Bacillota</taxon>
        <taxon>Tissierellia</taxon>
        <taxon>Tissierellales</taxon>
        <taxon>Peptoniphilaceae</taxon>
        <taxon>Peptoniphilus</taxon>
    </lineage>
</organism>
<dbReference type="Proteomes" id="UP000783742">
    <property type="component" value="Unassembled WGS sequence"/>
</dbReference>
<evidence type="ECO:0000256" key="5">
    <source>
        <dbReference type="ARBA" id="ARBA00022840"/>
    </source>
</evidence>
<dbReference type="GO" id="GO:0046917">
    <property type="term" value="F:triphosphoribosyl-dephospho-CoA synthase activity"/>
    <property type="evidence" value="ECO:0007669"/>
    <property type="project" value="UniProtKB-EC"/>
</dbReference>
<dbReference type="EC" id="2.4.2.52" evidence="2"/>
<reference evidence="6 7" key="1">
    <citation type="submission" date="2021-06" db="EMBL/GenBank/DDBJ databases">
        <authorList>
            <person name="Sun Q."/>
            <person name="Li D."/>
        </authorList>
    </citation>
    <scope>NUCLEOTIDE SEQUENCE [LARGE SCALE GENOMIC DNA]</scope>
    <source>
        <strain evidence="6 7">MSJ-1</strain>
    </source>
</reference>
<evidence type="ECO:0000313" key="7">
    <source>
        <dbReference type="Proteomes" id="UP000783742"/>
    </source>
</evidence>
<dbReference type="Pfam" id="PF01874">
    <property type="entry name" value="CitG"/>
    <property type="match status" value="1"/>
</dbReference>
<comment type="catalytic activity">
    <reaction evidence="1">
        <text>3'-dephospho-CoA + ATP = 2'-(5''-triphospho-alpha-D-ribosyl)-3'-dephospho-CoA + adenine</text>
        <dbReference type="Rhea" id="RHEA:15117"/>
        <dbReference type="ChEBI" id="CHEBI:16708"/>
        <dbReference type="ChEBI" id="CHEBI:30616"/>
        <dbReference type="ChEBI" id="CHEBI:57328"/>
        <dbReference type="ChEBI" id="CHEBI:61378"/>
        <dbReference type="EC" id="2.4.2.52"/>
    </reaction>
</comment>
<evidence type="ECO:0000313" key="6">
    <source>
        <dbReference type="EMBL" id="MBU5669835.1"/>
    </source>
</evidence>
<name>A0ABS6FI29_9FIRM</name>
<evidence type="ECO:0000256" key="2">
    <source>
        <dbReference type="ARBA" id="ARBA00012074"/>
    </source>
</evidence>
<evidence type="ECO:0000256" key="1">
    <source>
        <dbReference type="ARBA" id="ARBA00001210"/>
    </source>
</evidence>
<dbReference type="GO" id="GO:0016757">
    <property type="term" value="F:glycosyltransferase activity"/>
    <property type="evidence" value="ECO:0007669"/>
    <property type="project" value="UniProtKB-KW"/>
</dbReference>
<dbReference type="PANTHER" id="PTHR30201:SF2">
    <property type="entry name" value="2-(5''-TRIPHOSPHORIBOSYL)-3'-DEPHOSPHOCOENZYME-A SYNTHASE"/>
    <property type="match status" value="1"/>
</dbReference>
<dbReference type="EMBL" id="JAHLQO010000005">
    <property type="protein sequence ID" value="MBU5669835.1"/>
    <property type="molecule type" value="Genomic_DNA"/>
</dbReference>
<proteinExistence type="predicted"/>
<dbReference type="RefSeq" id="WP_216549672.1">
    <property type="nucleotide sequence ID" value="NZ_JAHLQO010000005.1"/>
</dbReference>
<evidence type="ECO:0000256" key="3">
    <source>
        <dbReference type="ARBA" id="ARBA00022679"/>
    </source>
</evidence>
<sequence length="276" mass="31498">MIDSKNIARIATFALLYEVSLSPKPGLVNLLNPGSHDDMDYIDFIKSSIALHDYFKIAFELGEVSDGEDFIELRKFGIIYEDKMLEATGEVNTHKGIIFSLGLMVYATAIELRGENFSFEKVIKRVAYLNKGITSELDTSKAITHGEKNYKKYGVKGIREEAEDGFSKALLGLRFLREKNREIKFDYALTGTLFYFMSFIEDSNIIKRGGLEGLEFLKRSADYVLHNELYKTSEGMIKINEINNEFIRRNLSPGGCADFLILTLYFYLLGENYDKL</sequence>
<keyword evidence="7" id="KW-1185">Reference proteome</keyword>
<keyword evidence="4" id="KW-0547">Nucleotide-binding</keyword>
<protein>
    <recommendedName>
        <fullName evidence="2">triphosphoribosyl-dephospho-CoA synthase</fullName>
        <ecNumber evidence="2">2.4.2.52</ecNumber>
    </recommendedName>
</protein>
<evidence type="ECO:0000256" key="4">
    <source>
        <dbReference type="ARBA" id="ARBA00022741"/>
    </source>
</evidence>
<keyword evidence="6" id="KW-0328">Glycosyltransferase</keyword>
<gene>
    <name evidence="6" type="ORF">KQI68_08300</name>
</gene>
<keyword evidence="3 6" id="KW-0808">Transferase</keyword>